<feature type="non-terminal residue" evidence="1">
    <location>
        <position position="59"/>
    </location>
</feature>
<reference evidence="1" key="1">
    <citation type="submission" date="2020-07" db="EMBL/GenBank/DDBJ databases">
        <title>Huge and variable diversity of episymbiotic CPR bacteria and DPANN archaea in groundwater ecosystems.</title>
        <authorList>
            <person name="He C.Y."/>
            <person name="Keren R."/>
            <person name="Whittaker M."/>
            <person name="Farag I.F."/>
            <person name="Doudna J."/>
            <person name="Cate J.H.D."/>
            <person name="Banfield J.F."/>
        </authorList>
    </citation>
    <scope>NUCLEOTIDE SEQUENCE</scope>
    <source>
        <strain evidence="1">NC_groundwater_928_Pr1_S-0.2um_72_17</strain>
    </source>
</reference>
<evidence type="ECO:0000313" key="1">
    <source>
        <dbReference type="EMBL" id="MBI3539911.1"/>
    </source>
</evidence>
<comment type="caution">
    <text evidence="1">The sequence shown here is derived from an EMBL/GenBank/DDBJ whole genome shotgun (WGS) entry which is preliminary data.</text>
</comment>
<organism evidence="1 2">
    <name type="scientific">Eiseniibacteriota bacterium</name>
    <dbReference type="NCBI Taxonomy" id="2212470"/>
    <lineage>
        <taxon>Bacteria</taxon>
        <taxon>Candidatus Eiseniibacteriota</taxon>
    </lineage>
</organism>
<accession>A0A9D6L782</accession>
<dbReference type="Proteomes" id="UP000807850">
    <property type="component" value="Unassembled WGS sequence"/>
</dbReference>
<protein>
    <submittedName>
        <fullName evidence="1">Molybdenum cofactor biosynthesis protein B</fullName>
    </submittedName>
</protein>
<sequence>MRRRDPHGRSGVAAGCAVITVSDTRGAADDRSGDVLCAALERGGHRVVARAWVRDEPAA</sequence>
<dbReference type="Gene3D" id="3.40.980.10">
    <property type="entry name" value="MoaB/Mog-like domain"/>
    <property type="match status" value="1"/>
</dbReference>
<dbReference type="EMBL" id="JACQAY010000209">
    <property type="protein sequence ID" value="MBI3539911.1"/>
    <property type="molecule type" value="Genomic_DNA"/>
</dbReference>
<name>A0A9D6L782_UNCEI</name>
<gene>
    <name evidence="1" type="ORF">HY076_06530</name>
</gene>
<dbReference type="InterPro" id="IPR036425">
    <property type="entry name" value="MoaB/Mog-like_dom_sf"/>
</dbReference>
<proteinExistence type="predicted"/>
<dbReference type="SUPFAM" id="SSF53218">
    <property type="entry name" value="Molybdenum cofactor biosynthesis proteins"/>
    <property type="match status" value="1"/>
</dbReference>
<evidence type="ECO:0000313" key="2">
    <source>
        <dbReference type="Proteomes" id="UP000807850"/>
    </source>
</evidence>
<dbReference type="AlphaFoldDB" id="A0A9D6L782"/>